<proteinExistence type="predicted"/>
<dbReference type="eggNOG" id="COG3126">
    <property type="taxonomic scope" value="Bacteria"/>
</dbReference>
<organism evidence="2 3">
    <name type="scientific">Nocardia brasiliensis (strain ATCC 700358 / HUJEG-1)</name>
    <dbReference type="NCBI Taxonomy" id="1133849"/>
    <lineage>
        <taxon>Bacteria</taxon>
        <taxon>Bacillati</taxon>
        <taxon>Actinomycetota</taxon>
        <taxon>Actinomycetes</taxon>
        <taxon>Mycobacteriales</taxon>
        <taxon>Nocardiaceae</taxon>
        <taxon>Nocardia</taxon>
    </lineage>
</organism>
<dbReference type="EMBL" id="CP003876">
    <property type="protein sequence ID" value="AFU02407.1"/>
    <property type="molecule type" value="Genomic_DNA"/>
</dbReference>
<sequence length="139" mass="14592">MTEKTRWIAGAVAVLIMAGAVCYALTNTAAQADSTEPLVVAGELNFPGGPPPAGSVITVRLVDVSLADAPAIELARAGLAVTEPARFELRAGRVDSRRTVAVSADVYVDGKLRWITDTRHTVPTDGVVPFQQLTLKAIP</sequence>
<feature type="chain" id="PRO_5003833270" description="Lipoprotein" evidence="1">
    <location>
        <begin position="33"/>
        <end position="139"/>
    </location>
</feature>
<dbReference type="RefSeq" id="WP_014985262.1">
    <property type="nucleotide sequence ID" value="NC_018681.1"/>
</dbReference>
<keyword evidence="3" id="KW-1185">Reference proteome</keyword>
<dbReference type="KEGG" id="nbr:O3I_022260"/>
<dbReference type="InterPro" id="IPR053196">
    <property type="entry name" value="Lipoprotein_YbaY-like"/>
</dbReference>
<evidence type="ECO:0008006" key="4">
    <source>
        <dbReference type="Google" id="ProtNLM"/>
    </source>
</evidence>
<dbReference type="Pfam" id="PF09619">
    <property type="entry name" value="YscW"/>
    <property type="match status" value="1"/>
</dbReference>
<dbReference type="HOGENOM" id="CLU_130974_1_0_11"/>
<dbReference type="PANTHER" id="PTHR38013:SF1">
    <property type="entry name" value="GLYCOPROTEIN_POLYSACCHARIDE METABOLISM"/>
    <property type="match status" value="1"/>
</dbReference>
<keyword evidence="1" id="KW-0732">Signal</keyword>
<dbReference type="Proteomes" id="UP000006304">
    <property type="component" value="Chromosome"/>
</dbReference>
<evidence type="ECO:0000256" key="1">
    <source>
        <dbReference type="SAM" id="SignalP"/>
    </source>
</evidence>
<dbReference type="STRING" id="1133849.O3I_022260"/>
<accession>K0EY29</accession>
<feature type="signal peptide" evidence="1">
    <location>
        <begin position="1"/>
        <end position="32"/>
    </location>
</feature>
<dbReference type="InterPro" id="IPR039366">
    <property type="entry name" value="Pilotin"/>
</dbReference>
<gene>
    <name evidence="2" type="ORF">O3I_022260</name>
</gene>
<evidence type="ECO:0000313" key="3">
    <source>
        <dbReference type="Proteomes" id="UP000006304"/>
    </source>
</evidence>
<protein>
    <recommendedName>
        <fullName evidence="4">Lipoprotein</fullName>
    </recommendedName>
</protein>
<evidence type="ECO:0000313" key="2">
    <source>
        <dbReference type="EMBL" id="AFU02407.1"/>
    </source>
</evidence>
<name>K0EY29_NOCB7</name>
<reference evidence="2 3" key="1">
    <citation type="journal article" date="2012" name="J. Bacteriol.">
        <title>Complete genome sequence of Nocardia brasiliensis HUJEG-1.</title>
        <authorList>
            <person name="Vera-Cabrera L."/>
            <person name="Ortiz-Lopez R."/>
            <person name="Elizondo-Gonzalez R."/>
            <person name="Perez-Maya A.A."/>
            <person name="Ocampo-Candiani J."/>
        </authorList>
    </citation>
    <scope>NUCLEOTIDE SEQUENCE [LARGE SCALE GENOMIC DNA]</scope>
    <source>
        <strain evidence="3">ATCC 700358</strain>
    </source>
</reference>
<dbReference type="PANTHER" id="PTHR38013">
    <property type="entry name" value="GLYCOPROTEIN/POLYSACCHARIDE METABOLISM"/>
    <property type="match status" value="1"/>
</dbReference>
<dbReference type="AlphaFoldDB" id="K0EY29"/>